<comment type="subcellular location">
    <subcellularLocation>
        <location evidence="1">Membrane</location>
    </subcellularLocation>
</comment>
<dbReference type="GO" id="GO:0016020">
    <property type="term" value="C:membrane"/>
    <property type="evidence" value="ECO:0007669"/>
    <property type="project" value="UniProtKB-SubCell"/>
</dbReference>
<protein>
    <submittedName>
        <fullName evidence="8">Sortilin-like</fullName>
    </submittedName>
</protein>
<feature type="region of interest" description="Disordered" evidence="5">
    <location>
        <begin position="1"/>
        <end position="31"/>
    </location>
</feature>
<keyword evidence="4" id="KW-0325">Glycoprotein</keyword>
<evidence type="ECO:0000256" key="6">
    <source>
        <dbReference type="SAM" id="Phobius"/>
    </source>
</evidence>
<dbReference type="Gene3D" id="3.30.60.270">
    <property type="match status" value="1"/>
</dbReference>
<evidence type="ECO:0000259" key="7">
    <source>
        <dbReference type="SMART" id="SM00602"/>
    </source>
</evidence>
<dbReference type="OrthoDB" id="443634at2759"/>
<dbReference type="PANTHER" id="PTHR12106:SF46">
    <property type="entry name" value="SORTILIN ISOFORM X1"/>
    <property type="match status" value="1"/>
</dbReference>
<dbReference type="Gene3D" id="2.130.10.10">
    <property type="entry name" value="YVTN repeat-like/Quinoprotein amine dehydrogenase"/>
    <property type="match status" value="1"/>
</dbReference>
<dbReference type="InterPro" id="IPR050310">
    <property type="entry name" value="VPS10-sortilin"/>
</dbReference>
<dbReference type="GO" id="GO:0006895">
    <property type="term" value="P:Golgi to endosome transport"/>
    <property type="evidence" value="ECO:0007669"/>
    <property type="project" value="TreeGrafter"/>
</dbReference>
<dbReference type="GO" id="GO:0005829">
    <property type="term" value="C:cytosol"/>
    <property type="evidence" value="ECO:0007669"/>
    <property type="project" value="GOC"/>
</dbReference>
<dbReference type="InterPro" id="IPR006581">
    <property type="entry name" value="VPS10"/>
</dbReference>
<dbReference type="SUPFAM" id="SSF110296">
    <property type="entry name" value="Oligoxyloglucan reducing end-specific cellobiohydrolase"/>
    <property type="match status" value="1"/>
</dbReference>
<feature type="region of interest" description="Disordered" evidence="5">
    <location>
        <begin position="43"/>
        <end position="98"/>
    </location>
</feature>
<dbReference type="PANTHER" id="PTHR12106">
    <property type="entry name" value="SORTILIN RELATED"/>
    <property type="match status" value="1"/>
</dbReference>
<evidence type="ECO:0000256" key="4">
    <source>
        <dbReference type="ARBA" id="ARBA00023180"/>
    </source>
</evidence>
<keyword evidence="2" id="KW-0677">Repeat</keyword>
<keyword evidence="6" id="KW-0812">Transmembrane</keyword>
<reference evidence="8" key="3">
    <citation type="submission" date="2025-09" db="UniProtKB">
        <authorList>
            <consortium name="Ensembl"/>
        </authorList>
    </citation>
    <scope>IDENTIFICATION</scope>
</reference>
<organism evidence="8 9">
    <name type="scientific">Sphaeramia orbicularis</name>
    <name type="common">orbiculate cardinalfish</name>
    <dbReference type="NCBI Taxonomy" id="375764"/>
    <lineage>
        <taxon>Eukaryota</taxon>
        <taxon>Metazoa</taxon>
        <taxon>Chordata</taxon>
        <taxon>Craniata</taxon>
        <taxon>Vertebrata</taxon>
        <taxon>Euteleostomi</taxon>
        <taxon>Actinopterygii</taxon>
        <taxon>Neopterygii</taxon>
        <taxon>Teleostei</taxon>
        <taxon>Neoteleostei</taxon>
        <taxon>Acanthomorphata</taxon>
        <taxon>Gobiaria</taxon>
        <taxon>Kurtiformes</taxon>
        <taxon>Apogonoidei</taxon>
        <taxon>Apogonidae</taxon>
        <taxon>Apogoninae</taxon>
        <taxon>Sphaeramia</taxon>
    </lineage>
</organism>
<dbReference type="SMART" id="SM00602">
    <property type="entry name" value="VPS10"/>
    <property type="match status" value="1"/>
</dbReference>
<feature type="domain" description="VPS10" evidence="7">
    <location>
        <begin position="147"/>
        <end position="758"/>
    </location>
</feature>
<accession>A0A673B3W5</accession>
<dbReference type="InterPro" id="IPR031777">
    <property type="entry name" value="Sortilin_C"/>
</dbReference>
<dbReference type="Pfam" id="PF15901">
    <property type="entry name" value="Sortilin_C"/>
    <property type="match status" value="1"/>
</dbReference>
<evidence type="ECO:0000313" key="9">
    <source>
        <dbReference type="Proteomes" id="UP000472271"/>
    </source>
</evidence>
<dbReference type="InterPro" id="IPR015943">
    <property type="entry name" value="WD40/YVTN_repeat-like_dom_sf"/>
</dbReference>
<sequence>MRAETPVGRGRTTSHSTFYVNDPLEHFPPPRALRRRANYRVSIDGVGRGGTNHRRTVTFHRTQQDESQGQVRTRPRRDSSTGGTSKASHGPPFTSCRLPLTSAEHKVLDDNTHETGFNGDDGSYVILTWVGDGTGVVLVLSTINAPINSFMEGGSSRLYRSTDYGKSFHDISQRINHTFIREEFGVSVGPGSSVILTADIPVLDNPGGIIFTSTDAGATFKFILLPFHLAQPITYHFLNPDYLAALSIDGALWLSLDFGARWTKVHDGVHTFSWGAGINLFFSCSKVDAVEADERGDLQLKRTQDLGKTFTTIHEDVYSFGYIGAFLFFSVMEDSRSPRVMYFSSDQGDTFSRALLPSASTEQFYSILDGDDDMLFMHVDNPGDTFFGTMYTSDDRGILFSKSLERHLFDGQRKSDFTNITSLRGVYLTNKLDEDGRIRSVISFNRGGMWRQLKKPENVDCGEQVKNCNLHIHGEHSRNNRIVPMLALTEPTAIGLVIAHGTVGDSLSSSQRPDVYVSSDGGYNWRGTLRGPHHYSILDSGGLIVAVEAQHEGQVKTIKFSTDEGQCWKSYNFTEQAFFFAGLASEPGTKAMSVSVWGFRPEDDGQPMWVAVTIDFQSLITRECNSQDYEQWLAHSTQGEGSGSAGCVLGVKETYTRLKKQSVCRNGRGYVVSKRQSPCLCTREDYLCDYGYYRHVNTSECVRQPSTPNKTLELCLNGEEDELLTAGYRKVPSDRCEGGFSPQLSVQTIIRPCGVKTSPRPPDMYTSQVTHFDTPRERLVLILVCGGAGIIVLIAITSAIFAVRKVVYRNRTPVYRFSNLQIQDDDNCMTADLESATSSNGTACQQDSDVDLIE</sequence>
<reference evidence="8" key="2">
    <citation type="submission" date="2025-08" db="UniProtKB">
        <authorList>
            <consortium name="Ensembl"/>
        </authorList>
    </citation>
    <scope>IDENTIFICATION</scope>
</reference>
<dbReference type="Gene3D" id="2.10.70.80">
    <property type="match status" value="1"/>
</dbReference>
<keyword evidence="9" id="KW-1185">Reference proteome</keyword>
<dbReference type="InterPro" id="IPR031778">
    <property type="entry name" value="Sortilin_N"/>
</dbReference>
<gene>
    <name evidence="8" type="primary">si:dkey-159a18.1</name>
</gene>
<dbReference type="InParanoid" id="A0A673B3W5"/>
<dbReference type="Proteomes" id="UP000472271">
    <property type="component" value="Chromosome 12"/>
</dbReference>
<dbReference type="Pfam" id="PF15902">
    <property type="entry name" value="Sortilin-Vps10"/>
    <property type="match status" value="1"/>
</dbReference>
<dbReference type="AlphaFoldDB" id="A0A673B3W5"/>
<reference evidence="8" key="1">
    <citation type="submission" date="2019-06" db="EMBL/GenBank/DDBJ databases">
        <authorList>
            <consortium name="Wellcome Sanger Institute Data Sharing"/>
        </authorList>
    </citation>
    <scope>NUCLEOTIDE SEQUENCE [LARGE SCALE GENOMIC DNA]</scope>
</reference>
<name>A0A673B3W5_9TELE</name>
<evidence type="ECO:0000256" key="1">
    <source>
        <dbReference type="ARBA" id="ARBA00004370"/>
    </source>
</evidence>
<dbReference type="GO" id="GO:0006897">
    <property type="term" value="P:endocytosis"/>
    <property type="evidence" value="ECO:0007669"/>
    <property type="project" value="TreeGrafter"/>
</dbReference>
<dbReference type="Ensembl" id="ENSSORT00005036148.1">
    <property type="protein sequence ID" value="ENSSORP00005035213.1"/>
    <property type="gene ID" value="ENSSORG00005016617.1"/>
</dbReference>
<keyword evidence="3 6" id="KW-0472">Membrane</keyword>
<evidence type="ECO:0000256" key="3">
    <source>
        <dbReference type="ARBA" id="ARBA00023136"/>
    </source>
</evidence>
<evidence type="ECO:0000256" key="2">
    <source>
        <dbReference type="ARBA" id="ARBA00022737"/>
    </source>
</evidence>
<evidence type="ECO:0000313" key="8">
    <source>
        <dbReference type="Ensembl" id="ENSSORP00005035213.1"/>
    </source>
</evidence>
<keyword evidence="6" id="KW-1133">Transmembrane helix</keyword>
<proteinExistence type="predicted"/>
<evidence type="ECO:0000256" key="5">
    <source>
        <dbReference type="SAM" id="MobiDB-lite"/>
    </source>
</evidence>
<dbReference type="GO" id="GO:0005794">
    <property type="term" value="C:Golgi apparatus"/>
    <property type="evidence" value="ECO:0007669"/>
    <property type="project" value="TreeGrafter"/>
</dbReference>
<dbReference type="GO" id="GO:0016050">
    <property type="term" value="P:vesicle organization"/>
    <property type="evidence" value="ECO:0007669"/>
    <property type="project" value="TreeGrafter"/>
</dbReference>
<feature type="transmembrane region" description="Helical" evidence="6">
    <location>
        <begin position="779"/>
        <end position="803"/>
    </location>
</feature>
<feature type="compositionally biased region" description="Polar residues" evidence="5">
    <location>
        <begin position="59"/>
        <end position="71"/>
    </location>
</feature>